<feature type="domain" description="Prolyl 4-hydroxylase alpha subunit Fe(2+) 2OG dioxygenase" evidence="1">
    <location>
        <begin position="105"/>
        <end position="183"/>
    </location>
</feature>
<evidence type="ECO:0000259" key="1">
    <source>
        <dbReference type="Pfam" id="PF13640"/>
    </source>
</evidence>
<accession>A0A3S2UKF1</accession>
<dbReference type="Proteomes" id="UP000288587">
    <property type="component" value="Unassembled WGS sequence"/>
</dbReference>
<dbReference type="RefSeq" id="WP_127681139.1">
    <property type="nucleotide sequence ID" value="NZ_SACM01000001.1"/>
</dbReference>
<sequence length="214" mass="24424">MAADTLRLDAFAATPLVREPFEHLVVKDFVQREALDGARRDFPAVPSAGSHPPAGLKIEGAFKRLIDDIHSDDFRRAIEQKFNIDLSGRPLMYTVRGHCRARDGQIHTDTKTKIITVLLYLNDDHWNSATGRLRLLRDGQNLENYFDEVEPAGGTLLVFKRSDNSWHGHHSYEGPRRALQFNWVTDQSVVDREQNRHGVSAFFKKLLGRDTMTM</sequence>
<dbReference type="OrthoDB" id="9783171at2"/>
<dbReference type="Gene3D" id="2.60.120.620">
    <property type="entry name" value="q2cbj1_9rhob like domain"/>
    <property type="match status" value="1"/>
</dbReference>
<protein>
    <submittedName>
        <fullName evidence="2">2OG-Fe(II) oxygenase</fullName>
    </submittedName>
</protein>
<name>A0A3S2UKF1_9BURK</name>
<gene>
    <name evidence="2" type="ORF">EOD73_04185</name>
</gene>
<dbReference type="Pfam" id="PF13640">
    <property type="entry name" value="2OG-FeII_Oxy_3"/>
    <property type="match status" value="1"/>
</dbReference>
<evidence type="ECO:0000313" key="2">
    <source>
        <dbReference type="EMBL" id="RVT88206.1"/>
    </source>
</evidence>
<evidence type="ECO:0000313" key="3">
    <source>
        <dbReference type="Proteomes" id="UP000288587"/>
    </source>
</evidence>
<dbReference type="InterPro" id="IPR044862">
    <property type="entry name" value="Pro_4_hyd_alph_FE2OG_OXY"/>
</dbReference>
<comment type="caution">
    <text evidence="2">The sequence shown here is derived from an EMBL/GenBank/DDBJ whole genome shotgun (WGS) entry which is preliminary data.</text>
</comment>
<dbReference type="AlphaFoldDB" id="A0A3S2UKF1"/>
<proteinExistence type="predicted"/>
<keyword evidence="3" id="KW-1185">Reference proteome</keyword>
<reference evidence="2 3" key="1">
    <citation type="submission" date="2019-01" db="EMBL/GenBank/DDBJ databases">
        <authorList>
            <person name="Chen W.-M."/>
        </authorList>
    </citation>
    <scope>NUCLEOTIDE SEQUENCE [LARGE SCALE GENOMIC DNA]</scope>
    <source>
        <strain evidence="2 3">CCP-18</strain>
    </source>
</reference>
<dbReference type="EMBL" id="SACM01000001">
    <property type="protein sequence ID" value="RVT88206.1"/>
    <property type="molecule type" value="Genomic_DNA"/>
</dbReference>
<organism evidence="2 3">
    <name type="scientific">Inhella crocodyli</name>
    <dbReference type="NCBI Taxonomy" id="2499851"/>
    <lineage>
        <taxon>Bacteria</taxon>
        <taxon>Pseudomonadati</taxon>
        <taxon>Pseudomonadota</taxon>
        <taxon>Betaproteobacteria</taxon>
        <taxon>Burkholderiales</taxon>
        <taxon>Sphaerotilaceae</taxon>
        <taxon>Inhella</taxon>
    </lineage>
</organism>